<reference evidence="2 3" key="1">
    <citation type="submission" date="2019-03" db="EMBL/GenBank/DDBJ databases">
        <title>Genomic Encyclopedia of Archaeal and Bacterial Type Strains, Phase II (KMG-II): from individual species to whole genera.</title>
        <authorList>
            <person name="Goeker M."/>
        </authorList>
    </citation>
    <scope>NUCLEOTIDE SEQUENCE [LARGE SCALE GENOMIC DNA]</scope>
    <source>
        <strain evidence="2 3">RL-C</strain>
    </source>
</reference>
<keyword evidence="3" id="KW-1185">Reference proteome</keyword>
<evidence type="ECO:0000313" key="2">
    <source>
        <dbReference type="EMBL" id="TCN63933.1"/>
    </source>
</evidence>
<gene>
    <name evidence="2" type="ORF">CLV25_11490</name>
</gene>
<dbReference type="Proteomes" id="UP000294830">
    <property type="component" value="Unassembled WGS sequence"/>
</dbReference>
<dbReference type="AlphaFoldDB" id="A0A4R2E762"/>
<organism evidence="2 3">
    <name type="scientific">Acetobacteroides hydrogenigenes</name>
    <dbReference type="NCBI Taxonomy" id="979970"/>
    <lineage>
        <taxon>Bacteria</taxon>
        <taxon>Pseudomonadati</taxon>
        <taxon>Bacteroidota</taxon>
        <taxon>Bacteroidia</taxon>
        <taxon>Bacteroidales</taxon>
        <taxon>Rikenellaceae</taxon>
        <taxon>Acetobacteroides</taxon>
    </lineage>
</organism>
<protein>
    <submittedName>
        <fullName evidence="2">Uncharacterized protein</fullName>
    </submittedName>
</protein>
<name>A0A4R2E762_9BACT</name>
<proteinExistence type="predicted"/>
<feature type="transmembrane region" description="Helical" evidence="1">
    <location>
        <begin position="26"/>
        <end position="47"/>
    </location>
</feature>
<sequence>MKQFYTDGITTHDTCITKDDRIYGYWMSNIIGVSLVILDTCVVIPYMSC</sequence>
<evidence type="ECO:0000313" key="3">
    <source>
        <dbReference type="Proteomes" id="UP000294830"/>
    </source>
</evidence>
<accession>A0A4R2E762</accession>
<keyword evidence="1" id="KW-0812">Transmembrane</keyword>
<keyword evidence="1" id="KW-1133">Transmembrane helix</keyword>
<comment type="caution">
    <text evidence="2">The sequence shown here is derived from an EMBL/GenBank/DDBJ whole genome shotgun (WGS) entry which is preliminary data.</text>
</comment>
<evidence type="ECO:0000256" key="1">
    <source>
        <dbReference type="SAM" id="Phobius"/>
    </source>
</evidence>
<keyword evidence="1" id="KW-0472">Membrane</keyword>
<dbReference type="EMBL" id="SLWB01000014">
    <property type="protein sequence ID" value="TCN63933.1"/>
    <property type="molecule type" value="Genomic_DNA"/>
</dbReference>